<accession>A0A133V2G8</accession>
<dbReference type="Pfam" id="PF01926">
    <property type="entry name" value="MMR_HSR1"/>
    <property type="match status" value="1"/>
</dbReference>
<dbReference type="SUPFAM" id="SSF52540">
    <property type="entry name" value="P-loop containing nucleoside triphosphate hydrolases"/>
    <property type="match status" value="1"/>
</dbReference>
<dbReference type="PATRIC" id="fig|1698271.3.peg.1071"/>
<dbReference type="Gene3D" id="3.40.50.300">
    <property type="entry name" value="P-loop containing nucleotide triphosphate hydrolases"/>
    <property type="match status" value="1"/>
</dbReference>
<evidence type="ECO:0000256" key="1">
    <source>
        <dbReference type="ARBA" id="ARBA00022741"/>
    </source>
</evidence>
<dbReference type="InterPro" id="IPR027417">
    <property type="entry name" value="P-loop_NTPase"/>
</dbReference>
<dbReference type="PANTHER" id="PTHR43127">
    <property type="entry name" value="DEVELOPMENTALLY-REGULATED GTP-BINDING PROTEIN 2"/>
    <property type="match status" value="1"/>
</dbReference>
<dbReference type="Proteomes" id="UP000070344">
    <property type="component" value="Unassembled WGS sequence"/>
</dbReference>
<evidence type="ECO:0000256" key="2">
    <source>
        <dbReference type="ARBA" id="ARBA00023134"/>
    </source>
</evidence>
<dbReference type="Gene3D" id="3.10.20.30">
    <property type="match status" value="1"/>
</dbReference>
<dbReference type="InterPro" id="IPR012675">
    <property type="entry name" value="Beta-grasp_dom_sf"/>
</dbReference>
<dbReference type="EMBL" id="LHXV01000045">
    <property type="protein sequence ID" value="KXB00644.1"/>
    <property type="molecule type" value="Genomic_DNA"/>
</dbReference>
<proteinExistence type="predicted"/>
<evidence type="ECO:0000259" key="3">
    <source>
        <dbReference type="PROSITE" id="PS51710"/>
    </source>
</evidence>
<evidence type="ECO:0000259" key="4">
    <source>
        <dbReference type="PROSITE" id="PS51880"/>
    </source>
</evidence>
<keyword evidence="2" id="KW-0342">GTP-binding</keyword>
<dbReference type="GO" id="GO:0003924">
    <property type="term" value="F:GTPase activity"/>
    <property type="evidence" value="ECO:0007669"/>
    <property type="project" value="InterPro"/>
</dbReference>
<dbReference type="Pfam" id="PF16897">
    <property type="entry name" value="MMR_HSR1_Xtn"/>
    <property type="match status" value="1"/>
</dbReference>
<dbReference type="Pfam" id="PF02824">
    <property type="entry name" value="TGS"/>
    <property type="match status" value="1"/>
</dbReference>
<dbReference type="InterPro" id="IPR006073">
    <property type="entry name" value="GTP-bd"/>
</dbReference>
<feature type="domain" description="OBG-type G" evidence="3">
    <location>
        <begin position="63"/>
        <end position="291"/>
    </location>
</feature>
<dbReference type="CDD" id="cd01666">
    <property type="entry name" value="TGS_DRG"/>
    <property type="match status" value="1"/>
</dbReference>
<name>A0A133V2G8_9EURY</name>
<dbReference type="FunFam" id="3.10.20.30:FF:000003">
    <property type="entry name" value="Developmentally-regulated GTP-binding protein 1"/>
    <property type="match status" value="1"/>
</dbReference>
<keyword evidence="6" id="KW-1185">Reference proteome</keyword>
<organism evidence="5 6">
    <name type="scientific">candidate division MSBL1 archaeon SCGC-AAA259O05</name>
    <dbReference type="NCBI Taxonomy" id="1698271"/>
    <lineage>
        <taxon>Archaea</taxon>
        <taxon>Methanobacteriati</taxon>
        <taxon>Methanobacteriota</taxon>
        <taxon>candidate division MSBL1</taxon>
    </lineage>
</organism>
<dbReference type="GO" id="GO:0005525">
    <property type="term" value="F:GTP binding"/>
    <property type="evidence" value="ECO:0007669"/>
    <property type="project" value="UniProtKB-KW"/>
</dbReference>
<keyword evidence="1" id="KW-0547">Nucleotide-binding</keyword>
<dbReference type="NCBIfam" id="TIGR00231">
    <property type="entry name" value="small_GTP"/>
    <property type="match status" value="1"/>
</dbReference>
<sequence length="366" mass="41109">MTIIDEEIKKVEEEIRNTPYNKSTEQHIGLLKAKLAKLKQKKIEKAEKETGGKGYAIEKSGDATIILVGFPSVGKSTLLNSLTGAESEVANYDFTTLEVIPGALKYKGANFQILDVPGIISGASEGRGRGREVISVFRSADLLILMVDPFEIEQYKKIKKELYESGVRLNSEPPDVNIRRRDSGGLEISSPLNLTMSKDEIGAILKESGVINVEVVIREDVTAERLIDAIARNRRYIPGLVVINKIDLLDESSLERVKRYGEGEISEDVLYISAKSGKLETLKEEMFEKLNFIRIYLKPRGKEADREEPLILKEGAAIEDLCREIHRDFEEKFRYARVWGESVKHPGEKVGKNHELSDEDIVSVFT</sequence>
<dbReference type="Gene3D" id="6.10.140.1070">
    <property type="match status" value="1"/>
</dbReference>
<comment type="caution">
    <text evidence="5">The sequence shown here is derived from an EMBL/GenBank/DDBJ whole genome shotgun (WGS) entry which is preliminary data.</text>
</comment>
<evidence type="ECO:0000313" key="6">
    <source>
        <dbReference type="Proteomes" id="UP000070344"/>
    </source>
</evidence>
<dbReference type="InterPro" id="IPR045001">
    <property type="entry name" value="DRG"/>
</dbReference>
<dbReference type="AlphaFoldDB" id="A0A133V2G8"/>
<dbReference type="InterPro" id="IPR004095">
    <property type="entry name" value="TGS"/>
</dbReference>
<dbReference type="InterPro" id="IPR031167">
    <property type="entry name" value="G_OBG"/>
</dbReference>
<dbReference type="InterPro" id="IPR012676">
    <property type="entry name" value="TGS-like"/>
</dbReference>
<feature type="domain" description="TGS" evidence="4">
    <location>
        <begin position="291"/>
        <end position="366"/>
    </location>
</feature>
<protein>
    <submittedName>
        <fullName evidence="5">GTP-binding protein</fullName>
    </submittedName>
</protein>
<dbReference type="PROSITE" id="PS51710">
    <property type="entry name" value="G_OBG"/>
    <property type="match status" value="1"/>
</dbReference>
<gene>
    <name evidence="5" type="ORF">AKJ41_03900</name>
</gene>
<dbReference type="InterPro" id="IPR031662">
    <property type="entry name" value="GTP-binding_2"/>
</dbReference>
<evidence type="ECO:0000313" key="5">
    <source>
        <dbReference type="EMBL" id="KXB00644.1"/>
    </source>
</evidence>
<dbReference type="PROSITE" id="PS51880">
    <property type="entry name" value="TGS"/>
    <property type="match status" value="1"/>
</dbReference>
<reference evidence="5 6" key="1">
    <citation type="journal article" date="2016" name="Sci. Rep.">
        <title>Metabolic traits of an uncultured archaeal lineage -MSBL1- from brine pools of the Red Sea.</title>
        <authorList>
            <person name="Mwirichia R."/>
            <person name="Alam I."/>
            <person name="Rashid M."/>
            <person name="Vinu M."/>
            <person name="Ba-Alawi W."/>
            <person name="Anthony Kamau A."/>
            <person name="Kamanda Ngugi D."/>
            <person name="Goker M."/>
            <person name="Klenk H.P."/>
            <person name="Bajic V."/>
            <person name="Stingl U."/>
        </authorList>
    </citation>
    <scope>NUCLEOTIDE SEQUENCE [LARGE SCALE GENOMIC DNA]</scope>
    <source>
        <strain evidence="5">SCGC-AAA259O05</strain>
    </source>
</reference>
<dbReference type="CDD" id="cd01896">
    <property type="entry name" value="DRG"/>
    <property type="match status" value="1"/>
</dbReference>
<dbReference type="SUPFAM" id="SSF81271">
    <property type="entry name" value="TGS-like"/>
    <property type="match status" value="1"/>
</dbReference>
<dbReference type="PRINTS" id="PR00326">
    <property type="entry name" value="GTP1OBG"/>
</dbReference>
<dbReference type="InterPro" id="IPR005225">
    <property type="entry name" value="Small_GTP-bd"/>
</dbReference>